<dbReference type="Proteomes" id="UP000320776">
    <property type="component" value="Chromosome"/>
</dbReference>
<evidence type="ECO:0000256" key="3">
    <source>
        <dbReference type="ARBA" id="ARBA00012438"/>
    </source>
</evidence>
<evidence type="ECO:0000256" key="1">
    <source>
        <dbReference type="ARBA" id="ARBA00000085"/>
    </source>
</evidence>
<keyword evidence="4" id="KW-0597">Phosphoprotein</keyword>
<feature type="domain" description="Histidine kinase" evidence="10">
    <location>
        <begin position="201"/>
        <end position="418"/>
    </location>
</feature>
<dbReference type="EC" id="2.7.13.3" evidence="3"/>
<evidence type="ECO:0000313" key="12">
    <source>
        <dbReference type="Proteomes" id="UP000320776"/>
    </source>
</evidence>
<keyword evidence="6 11" id="KW-0418">Kinase</keyword>
<proteinExistence type="predicted"/>
<evidence type="ECO:0000256" key="5">
    <source>
        <dbReference type="ARBA" id="ARBA00022679"/>
    </source>
</evidence>
<dbReference type="FunFam" id="1.10.287.130:FF:000001">
    <property type="entry name" value="Two-component sensor histidine kinase"/>
    <property type="match status" value="1"/>
</dbReference>
<dbReference type="Gene3D" id="1.10.287.130">
    <property type="match status" value="1"/>
</dbReference>
<protein>
    <recommendedName>
        <fullName evidence="3">histidine kinase</fullName>
        <ecNumber evidence="3">2.7.13.3</ecNumber>
    </recommendedName>
</protein>
<feature type="transmembrane region" description="Helical" evidence="9">
    <location>
        <begin position="12"/>
        <end position="32"/>
    </location>
</feature>
<keyword evidence="8 9" id="KW-0472">Membrane</keyword>
<dbReference type="GO" id="GO:0016020">
    <property type="term" value="C:membrane"/>
    <property type="evidence" value="ECO:0007669"/>
    <property type="project" value="UniProtKB-SubCell"/>
</dbReference>
<accession>A0A517DZE6</accession>
<dbReference type="Pfam" id="PF00512">
    <property type="entry name" value="HisKA"/>
    <property type="match status" value="1"/>
</dbReference>
<dbReference type="CDD" id="cd00075">
    <property type="entry name" value="HATPase"/>
    <property type="match status" value="1"/>
</dbReference>
<dbReference type="KEGG" id="sted:SPTER_40550"/>
<dbReference type="InterPro" id="IPR003594">
    <property type="entry name" value="HATPase_dom"/>
</dbReference>
<dbReference type="AlphaFoldDB" id="A0A517DZE6"/>
<keyword evidence="5 11" id="KW-0808">Transferase</keyword>
<dbReference type="InterPro" id="IPR004358">
    <property type="entry name" value="Sig_transdc_His_kin-like_C"/>
</dbReference>
<keyword evidence="9" id="KW-0812">Transmembrane</keyword>
<reference evidence="11 12" key="1">
    <citation type="submission" date="2019-02" db="EMBL/GenBank/DDBJ databases">
        <title>Closed genome of Sporomusa termitida DSM 4440.</title>
        <authorList>
            <person name="Poehlein A."/>
            <person name="Daniel R."/>
        </authorList>
    </citation>
    <scope>NUCLEOTIDE SEQUENCE [LARGE SCALE GENOMIC DNA]</scope>
    <source>
        <strain evidence="11 12">DSM 4440</strain>
    </source>
</reference>
<dbReference type="SUPFAM" id="SSF47384">
    <property type="entry name" value="Homodimeric domain of signal transducing histidine kinase"/>
    <property type="match status" value="1"/>
</dbReference>
<dbReference type="InterPro" id="IPR036097">
    <property type="entry name" value="HisK_dim/P_sf"/>
</dbReference>
<dbReference type="Pfam" id="PF02518">
    <property type="entry name" value="HATPase_c"/>
    <property type="match status" value="1"/>
</dbReference>
<dbReference type="InterPro" id="IPR050736">
    <property type="entry name" value="Sensor_HK_Regulatory"/>
</dbReference>
<organism evidence="11 12">
    <name type="scientific">Sporomusa termitida</name>
    <dbReference type="NCBI Taxonomy" id="2377"/>
    <lineage>
        <taxon>Bacteria</taxon>
        <taxon>Bacillati</taxon>
        <taxon>Bacillota</taxon>
        <taxon>Negativicutes</taxon>
        <taxon>Selenomonadales</taxon>
        <taxon>Sporomusaceae</taxon>
        <taxon>Sporomusa</taxon>
    </lineage>
</organism>
<evidence type="ECO:0000256" key="7">
    <source>
        <dbReference type="ARBA" id="ARBA00023012"/>
    </source>
</evidence>
<dbReference type="PANTHER" id="PTHR43711">
    <property type="entry name" value="TWO-COMPONENT HISTIDINE KINASE"/>
    <property type="match status" value="1"/>
</dbReference>
<comment type="catalytic activity">
    <reaction evidence="1">
        <text>ATP + protein L-histidine = ADP + protein N-phospho-L-histidine.</text>
        <dbReference type="EC" id="2.7.13.3"/>
    </reaction>
</comment>
<evidence type="ECO:0000313" key="11">
    <source>
        <dbReference type="EMBL" id="QDR82626.1"/>
    </source>
</evidence>
<comment type="subcellular location">
    <subcellularLocation>
        <location evidence="2">Membrane</location>
    </subcellularLocation>
</comment>
<keyword evidence="7" id="KW-0902">Two-component regulatory system</keyword>
<dbReference type="EMBL" id="CP036259">
    <property type="protein sequence ID" value="QDR82626.1"/>
    <property type="molecule type" value="Genomic_DNA"/>
</dbReference>
<dbReference type="PROSITE" id="PS50109">
    <property type="entry name" value="HIS_KIN"/>
    <property type="match status" value="1"/>
</dbReference>
<dbReference type="SMART" id="SM00387">
    <property type="entry name" value="HATPase_c"/>
    <property type="match status" value="1"/>
</dbReference>
<dbReference type="PRINTS" id="PR00344">
    <property type="entry name" value="BCTRLSENSOR"/>
</dbReference>
<gene>
    <name evidence="11" type="primary">sasA_17</name>
    <name evidence="11" type="ORF">SPTER_40550</name>
</gene>
<dbReference type="SMART" id="SM00388">
    <property type="entry name" value="HisKA"/>
    <property type="match status" value="1"/>
</dbReference>
<evidence type="ECO:0000256" key="2">
    <source>
        <dbReference type="ARBA" id="ARBA00004370"/>
    </source>
</evidence>
<dbReference type="CDD" id="cd00082">
    <property type="entry name" value="HisKA"/>
    <property type="match status" value="1"/>
</dbReference>
<dbReference type="InterPro" id="IPR005467">
    <property type="entry name" value="His_kinase_dom"/>
</dbReference>
<dbReference type="GO" id="GO:0000155">
    <property type="term" value="F:phosphorelay sensor kinase activity"/>
    <property type="evidence" value="ECO:0007669"/>
    <property type="project" value="InterPro"/>
</dbReference>
<dbReference type="InterPro" id="IPR036890">
    <property type="entry name" value="HATPase_C_sf"/>
</dbReference>
<feature type="transmembrane region" description="Helical" evidence="9">
    <location>
        <begin position="159"/>
        <end position="181"/>
    </location>
</feature>
<keyword evidence="9" id="KW-1133">Transmembrane helix</keyword>
<evidence type="ECO:0000256" key="9">
    <source>
        <dbReference type="SAM" id="Phobius"/>
    </source>
</evidence>
<dbReference type="PANTHER" id="PTHR43711:SF1">
    <property type="entry name" value="HISTIDINE KINASE 1"/>
    <property type="match status" value="1"/>
</dbReference>
<evidence type="ECO:0000259" key="10">
    <source>
        <dbReference type="PROSITE" id="PS50109"/>
    </source>
</evidence>
<evidence type="ECO:0000256" key="6">
    <source>
        <dbReference type="ARBA" id="ARBA00022777"/>
    </source>
</evidence>
<sequence length="433" mass="48434">MLQRTLTQLTIINSFVFFIIYFLFTAILYGYLSYRLFDRIDEAMRWHASEFRFANGQVVPLANPIFDPRIFVLMRSTDGRTLNPVPFREEELKNIAEITAAIEVGELTTEEYEGHSYRMMSWPYTYQENIYDPATNFQIDSIIVISIVDSEVQLLNNCLWLIVSGGVISVFGIVLAGFLLAKRAMFPIQAAWEKQQQFVSDVSHELRSPLTGIYSNAELMLRYPDRSIREECHRINAIMQESKRMTKLIASLLTLARSDSGKSDLSLGVINLSAVVHEVVSHFEVFKELNDISLAVTIAPAVEIIGDKDRLHQLLVILLDNAFKFTPAGGQVAVACHIAKKNAIVSVSDTGVGIVPENVPRIFDRFFRGDKSRSRNAGGTGLGLAIAQWIVEKHGGRIDVKSSLGKGTNFIVSFPLPKKTAGPGRTETDKKRG</sequence>
<dbReference type="FunFam" id="3.30.565.10:FF:000006">
    <property type="entry name" value="Sensor histidine kinase WalK"/>
    <property type="match status" value="1"/>
</dbReference>
<dbReference type="OrthoDB" id="9786919at2"/>
<dbReference type="InterPro" id="IPR003661">
    <property type="entry name" value="HisK_dim/P_dom"/>
</dbReference>
<evidence type="ECO:0000256" key="8">
    <source>
        <dbReference type="ARBA" id="ARBA00023136"/>
    </source>
</evidence>
<evidence type="ECO:0000256" key="4">
    <source>
        <dbReference type="ARBA" id="ARBA00022553"/>
    </source>
</evidence>
<keyword evidence="12" id="KW-1185">Reference proteome</keyword>
<dbReference type="SUPFAM" id="SSF55874">
    <property type="entry name" value="ATPase domain of HSP90 chaperone/DNA topoisomerase II/histidine kinase"/>
    <property type="match status" value="1"/>
</dbReference>
<dbReference type="RefSeq" id="WP_144351998.1">
    <property type="nucleotide sequence ID" value="NZ_CP036259.1"/>
</dbReference>
<dbReference type="Gene3D" id="3.30.565.10">
    <property type="entry name" value="Histidine kinase-like ATPase, C-terminal domain"/>
    <property type="match status" value="1"/>
</dbReference>
<name>A0A517DZE6_9FIRM</name>